<proteinExistence type="predicted"/>
<sequence>MKLATDLVKAILIRNGVEPVNISESSKLSLKQPLTELKFSLYLRTEHLSHFLPGYVYSIKECPLSYDIGIEIQKIFESLHLLNEEFESLGFVSVWIEMHQSIFEQSRFKKSNFTFREEEVELAKGLVCSHNSQISNAAYFWLQHFEEFMIYV</sequence>
<organism evidence="1 2">
    <name type="scientific">Escherichia coli</name>
    <dbReference type="NCBI Taxonomy" id="562"/>
    <lineage>
        <taxon>Bacteria</taxon>
        <taxon>Pseudomonadati</taxon>
        <taxon>Pseudomonadota</taxon>
        <taxon>Gammaproteobacteria</taxon>
        <taxon>Enterobacterales</taxon>
        <taxon>Enterobacteriaceae</taxon>
        <taxon>Escherichia</taxon>
    </lineage>
</organism>
<name>A0A3P1Y659_ECOLX</name>
<evidence type="ECO:0000313" key="2">
    <source>
        <dbReference type="Proteomes" id="UP000271008"/>
    </source>
</evidence>
<reference evidence="1 2" key="1">
    <citation type="submission" date="2018-11" db="EMBL/GenBank/DDBJ databases">
        <title>Enterobacteriaceae from Patient.</title>
        <authorList>
            <person name="Shen C."/>
            <person name="Yang Y."/>
            <person name="Tian G."/>
        </authorList>
    </citation>
    <scope>NUCLEOTIDE SEQUENCE [LARGE SCALE GENOMIC DNA]</scope>
    <source>
        <strain evidence="1 2">GBGD28</strain>
    </source>
</reference>
<evidence type="ECO:0000313" key="1">
    <source>
        <dbReference type="EMBL" id="RRD66411.1"/>
    </source>
</evidence>
<protein>
    <submittedName>
        <fullName evidence="1">Uncharacterized protein</fullName>
    </submittedName>
</protein>
<comment type="caution">
    <text evidence="1">The sequence shown here is derived from an EMBL/GenBank/DDBJ whole genome shotgun (WGS) entry which is preliminary data.</text>
</comment>
<dbReference type="EMBL" id="RQTU01000347">
    <property type="protein sequence ID" value="RRD66411.1"/>
    <property type="molecule type" value="Genomic_DNA"/>
</dbReference>
<dbReference type="AlphaFoldDB" id="A0A3P1Y659"/>
<dbReference type="Proteomes" id="UP000271008">
    <property type="component" value="Unassembled WGS sequence"/>
</dbReference>
<gene>
    <name evidence="1" type="ORF">EIA08_29690</name>
</gene>
<accession>A0A3P1Y659</accession>
<feature type="non-terminal residue" evidence="1">
    <location>
        <position position="152"/>
    </location>
</feature>